<sequence length="267" mass="28172">MLKRIETKRKGKEERTHSRVGRWMKDPVKKVLSVRSAALLLAGCIALGAAGTPLPAQAAEEGSIVMQEDVIALGIGETGTVTVEYDLTGGFGDMAVLTADPSIAVAALTDNGDGTATLAAAALAPGSTVAAVYRVSNAAVVDYITIRSGLADKGEVFTQMDGTSLVTTYEDRIVYYNSLLTGRNGASVAIAGMEIERGSGIDCLRVTGTLLSGDSQTPGMNIFYANFYDAAGELLKRQALYTRNPVTGNVLELEWYIPEGCVRIVLE</sequence>
<evidence type="ECO:0000313" key="2">
    <source>
        <dbReference type="Proteomes" id="UP000823891"/>
    </source>
</evidence>
<dbReference type="EMBL" id="DWWS01000013">
    <property type="protein sequence ID" value="HJC22474.1"/>
    <property type="molecule type" value="Genomic_DNA"/>
</dbReference>
<dbReference type="Proteomes" id="UP000823891">
    <property type="component" value="Unassembled WGS sequence"/>
</dbReference>
<name>A0A9D2NEY1_9FIRM</name>
<comment type="caution">
    <text evidence="1">The sequence shown here is derived from an EMBL/GenBank/DDBJ whole genome shotgun (WGS) entry which is preliminary data.</text>
</comment>
<organism evidence="1 2">
    <name type="scientific">Candidatus Eisenbergiella merdavium</name>
    <dbReference type="NCBI Taxonomy" id="2838551"/>
    <lineage>
        <taxon>Bacteria</taxon>
        <taxon>Bacillati</taxon>
        <taxon>Bacillota</taxon>
        <taxon>Clostridia</taxon>
        <taxon>Lachnospirales</taxon>
        <taxon>Lachnospiraceae</taxon>
        <taxon>Eisenbergiella</taxon>
    </lineage>
</organism>
<accession>A0A9D2NEY1</accession>
<evidence type="ECO:0000313" key="1">
    <source>
        <dbReference type="EMBL" id="HJC22474.1"/>
    </source>
</evidence>
<reference evidence="1" key="2">
    <citation type="submission" date="2021-04" db="EMBL/GenBank/DDBJ databases">
        <authorList>
            <person name="Gilroy R."/>
        </authorList>
    </citation>
    <scope>NUCLEOTIDE SEQUENCE</scope>
    <source>
        <strain evidence="1">USAMLcec2-132</strain>
    </source>
</reference>
<protein>
    <submittedName>
        <fullName evidence="1">Uncharacterized protein</fullName>
    </submittedName>
</protein>
<dbReference type="AlphaFoldDB" id="A0A9D2NEY1"/>
<gene>
    <name evidence="1" type="ORF">H9761_02070</name>
</gene>
<reference evidence="1" key="1">
    <citation type="journal article" date="2021" name="PeerJ">
        <title>Extensive microbial diversity within the chicken gut microbiome revealed by metagenomics and culture.</title>
        <authorList>
            <person name="Gilroy R."/>
            <person name="Ravi A."/>
            <person name="Getino M."/>
            <person name="Pursley I."/>
            <person name="Horton D.L."/>
            <person name="Alikhan N.F."/>
            <person name="Baker D."/>
            <person name="Gharbi K."/>
            <person name="Hall N."/>
            <person name="Watson M."/>
            <person name="Adriaenssens E.M."/>
            <person name="Foster-Nyarko E."/>
            <person name="Jarju S."/>
            <person name="Secka A."/>
            <person name="Antonio M."/>
            <person name="Oren A."/>
            <person name="Chaudhuri R.R."/>
            <person name="La Ragione R."/>
            <person name="Hildebrand F."/>
            <person name="Pallen M.J."/>
        </authorList>
    </citation>
    <scope>NUCLEOTIDE SEQUENCE</scope>
    <source>
        <strain evidence="1">USAMLcec2-132</strain>
    </source>
</reference>
<proteinExistence type="predicted"/>